<feature type="compositionally biased region" description="Low complexity" evidence="1">
    <location>
        <begin position="37"/>
        <end position="49"/>
    </location>
</feature>
<dbReference type="InParanoid" id="F4R3F0"/>
<dbReference type="KEGG" id="mlr:MELLADRAFT_76247"/>
<name>F4R3F0_MELLP</name>
<sequence length="954" mass="104124">MATTTTPAASMPKRQAFNRETKSLIDSLGGGVESMTPRSSRSARNSNPVSPLPSPGPSRSAFRVPSRRRISRQNTTDTSSSSSSQHHIQPSIPNLTNSPATTSPLAINQPAFVSTSALPNPDPVSQPLTSHSGTPIKRKRTRTKSSGNHRPGSDSSLSDLSDADHLKHPAKKVAHSQPTSNLNDLPLGSSSSSSNLNITVTDASLENTNSTLLAPQASSSTSLDPLHIAQSGLPLVDQPVLKAQRLILKPPMPKPGSAEIRNSKLPTLPIPKINLPPKSDFGSTKSKGKAKASQAPPTKGAKGRLAKPTSLRCSRSVSHTPRSRRLTEQQKQEIEQKRLKLLASLDEEEEMIRSSTHPLLVELQANIDRGRHVKLRQAHLKHEALKTYLGRQQHEQEQRVWATWADEKVRLRSELLVKCQIQLARAPFEFVMSNETSNLQAMFHLSPPPKLTPFVPNAACTISADSLVPGLERQRIKNHAMWYLPNTAIEADLALLRGPAKSHPIYTAGDQMTRASTQTKPTTSSNSTVIATTQDVKRSPKKWKSEHKVPSDAHTQPMHSLPADDLKILRQRPGVNPTRNESSPVAFSPIPSTSQVFATSKVAHTSEVDKGSMARACSDAKFNTRHDSRNDERPLSKDPRRRSSRQPIQNFDNSSEPASVSHKERPNKATGISADRAATTPSGVDRRGAVPSWASTKSTQPSATILCPNHGSFPERDHAVDPFQYIAPPTAPRPPHPPTHNHVSSESSYEPYQAANKSGNHTASPSLANNRDYWQATKHRRSVGSEPMNLAREPRGPLHSTSRDLPNVGTEQAGERFRGFYPSFEQYESQHRSDHSSPRVSNLTGSDSVGIHLTRPTSAPHHAVPTGTYGSVTSSTSYQEASSMSKSFSADWESHKRYHLEPHQPISHHQPMRDTTSSSMMSSTGSGGAMKKKGGMANYQPKTSSSLKMTNRVE</sequence>
<dbReference type="STRING" id="747676.F4R3F0"/>
<feature type="region of interest" description="Disordered" evidence="1">
    <location>
        <begin position="250"/>
        <end position="332"/>
    </location>
</feature>
<feature type="compositionally biased region" description="Low complexity" evidence="1">
    <location>
        <begin position="79"/>
        <end position="93"/>
    </location>
</feature>
<feature type="compositionally biased region" description="Polar residues" evidence="1">
    <location>
        <begin position="838"/>
        <end position="847"/>
    </location>
</feature>
<feature type="compositionally biased region" description="Polar residues" evidence="1">
    <location>
        <begin position="311"/>
        <end position="320"/>
    </location>
</feature>
<feature type="compositionally biased region" description="Polar residues" evidence="1">
    <location>
        <begin position="693"/>
        <end position="703"/>
    </location>
</feature>
<dbReference type="GeneID" id="18932748"/>
<feature type="region of interest" description="Disordered" evidence="1">
    <location>
        <begin position="902"/>
        <end position="954"/>
    </location>
</feature>
<dbReference type="HOGENOM" id="CLU_309056_0_0_1"/>
<evidence type="ECO:0000256" key="1">
    <source>
        <dbReference type="SAM" id="MobiDB-lite"/>
    </source>
</evidence>
<feature type="compositionally biased region" description="Polar residues" evidence="1">
    <location>
        <begin position="741"/>
        <end position="768"/>
    </location>
</feature>
<feature type="region of interest" description="Disordered" evidence="1">
    <location>
        <begin position="1"/>
        <end position="193"/>
    </location>
</feature>
<evidence type="ECO:0000313" key="2">
    <source>
        <dbReference type="EMBL" id="EGG13180.1"/>
    </source>
</evidence>
<accession>F4R3F0</accession>
<dbReference type="OrthoDB" id="2507799at2759"/>
<dbReference type="Proteomes" id="UP000001072">
    <property type="component" value="Unassembled WGS sequence"/>
</dbReference>
<feature type="region of interest" description="Disordered" evidence="1">
    <location>
        <begin position="512"/>
        <end position="564"/>
    </location>
</feature>
<feature type="compositionally biased region" description="Basic and acidic residues" evidence="1">
    <location>
        <begin position="622"/>
        <end position="638"/>
    </location>
</feature>
<evidence type="ECO:0000313" key="3">
    <source>
        <dbReference type="Proteomes" id="UP000001072"/>
    </source>
</evidence>
<proteinExistence type="predicted"/>
<feature type="compositionally biased region" description="Low complexity" evidence="1">
    <location>
        <begin position="180"/>
        <end position="193"/>
    </location>
</feature>
<feature type="compositionally biased region" description="Polar residues" evidence="1">
    <location>
        <begin position="645"/>
        <end position="658"/>
    </location>
</feature>
<feature type="region of interest" description="Disordered" evidence="1">
    <location>
        <begin position="826"/>
        <end position="875"/>
    </location>
</feature>
<keyword evidence="3" id="KW-1185">Reference proteome</keyword>
<reference evidence="3" key="1">
    <citation type="journal article" date="2011" name="Proc. Natl. Acad. Sci. U.S.A.">
        <title>Obligate biotrophy features unraveled by the genomic analysis of rust fungi.</title>
        <authorList>
            <person name="Duplessis S."/>
            <person name="Cuomo C.A."/>
            <person name="Lin Y.-C."/>
            <person name="Aerts A."/>
            <person name="Tisserant E."/>
            <person name="Veneault-Fourrey C."/>
            <person name="Joly D.L."/>
            <person name="Hacquard S."/>
            <person name="Amselem J."/>
            <person name="Cantarel B.L."/>
            <person name="Chiu R."/>
            <person name="Coutinho P.M."/>
            <person name="Feau N."/>
            <person name="Field M."/>
            <person name="Frey P."/>
            <person name="Gelhaye E."/>
            <person name="Goldberg J."/>
            <person name="Grabherr M.G."/>
            <person name="Kodira C.D."/>
            <person name="Kohler A."/>
            <person name="Kuees U."/>
            <person name="Lindquist E.A."/>
            <person name="Lucas S.M."/>
            <person name="Mago R."/>
            <person name="Mauceli E."/>
            <person name="Morin E."/>
            <person name="Murat C."/>
            <person name="Pangilinan J.L."/>
            <person name="Park R."/>
            <person name="Pearson M."/>
            <person name="Quesneville H."/>
            <person name="Rouhier N."/>
            <person name="Sakthikumar S."/>
            <person name="Salamov A.A."/>
            <person name="Schmutz J."/>
            <person name="Selles B."/>
            <person name="Shapiro H."/>
            <person name="Tanguay P."/>
            <person name="Tuskan G.A."/>
            <person name="Henrissat B."/>
            <person name="Van de Peer Y."/>
            <person name="Rouze P."/>
            <person name="Ellis J.G."/>
            <person name="Dodds P.N."/>
            <person name="Schein J.E."/>
            <person name="Zhong S."/>
            <person name="Hamelin R.C."/>
            <person name="Grigoriev I.V."/>
            <person name="Szabo L.J."/>
            <person name="Martin F."/>
        </authorList>
    </citation>
    <scope>NUCLEOTIDE SEQUENCE [LARGE SCALE GENOMIC DNA]</scope>
    <source>
        <strain evidence="3">98AG31 / pathotype 3-4-7</strain>
    </source>
</reference>
<gene>
    <name evidence="2" type="ORF">MELLADRAFT_76247</name>
</gene>
<feature type="compositionally biased region" description="Basic and acidic residues" evidence="1">
    <location>
        <begin position="828"/>
        <end position="837"/>
    </location>
</feature>
<dbReference type="EMBL" id="GL883090">
    <property type="protein sequence ID" value="EGG13180.1"/>
    <property type="molecule type" value="Genomic_DNA"/>
</dbReference>
<feature type="compositionally biased region" description="Polar residues" evidence="1">
    <location>
        <begin position="513"/>
        <end position="534"/>
    </location>
</feature>
<dbReference type="VEuPathDB" id="FungiDB:MELLADRAFT_76247"/>
<organism evidence="3">
    <name type="scientific">Melampsora larici-populina (strain 98AG31 / pathotype 3-4-7)</name>
    <name type="common">Poplar leaf rust fungus</name>
    <dbReference type="NCBI Taxonomy" id="747676"/>
    <lineage>
        <taxon>Eukaryota</taxon>
        <taxon>Fungi</taxon>
        <taxon>Dikarya</taxon>
        <taxon>Basidiomycota</taxon>
        <taxon>Pucciniomycotina</taxon>
        <taxon>Pucciniomycetes</taxon>
        <taxon>Pucciniales</taxon>
        <taxon>Melampsoraceae</taxon>
        <taxon>Melampsora</taxon>
    </lineage>
</organism>
<feature type="compositionally biased region" description="Pro residues" evidence="1">
    <location>
        <begin position="729"/>
        <end position="738"/>
    </location>
</feature>
<feature type="compositionally biased region" description="Polar residues" evidence="1">
    <location>
        <begin position="940"/>
        <end position="954"/>
    </location>
</feature>
<dbReference type="AlphaFoldDB" id="F4R3F0"/>
<dbReference type="RefSeq" id="XP_007404118.1">
    <property type="nucleotide sequence ID" value="XM_007404056.1"/>
</dbReference>
<feature type="compositionally biased region" description="Low complexity" evidence="1">
    <location>
        <begin position="915"/>
        <end position="924"/>
    </location>
</feature>
<feature type="compositionally biased region" description="Low complexity" evidence="1">
    <location>
        <begin position="866"/>
        <end position="875"/>
    </location>
</feature>
<dbReference type="eggNOG" id="ENOG502RSDB">
    <property type="taxonomic scope" value="Eukaryota"/>
</dbReference>
<protein>
    <submittedName>
        <fullName evidence="2">Uncharacterized protein</fullName>
    </submittedName>
</protein>
<feature type="compositionally biased region" description="Polar residues" evidence="1">
    <location>
        <begin position="94"/>
        <end position="118"/>
    </location>
</feature>
<feature type="region of interest" description="Disordered" evidence="1">
    <location>
        <begin position="604"/>
        <end position="768"/>
    </location>
</feature>
<feature type="region of interest" description="Disordered" evidence="1">
    <location>
        <begin position="780"/>
        <end position="808"/>
    </location>
</feature>